<name>A0A699RJI9_TANCI</name>
<accession>A0A699RJI9</accession>
<evidence type="ECO:0000256" key="1">
    <source>
        <dbReference type="SAM" id="MobiDB-lite"/>
    </source>
</evidence>
<organism evidence="2">
    <name type="scientific">Tanacetum cinerariifolium</name>
    <name type="common">Dalmatian daisy</name>
    <name type="synonym">Chrysanthemum cinerariifolium</name>
    <dbReference type="NCBI Taxonomy" id="118510"/>
    <lineage>
        <taxon>Eukaryota</taxon>
        <taxon>Viridiplantae</taxon>
        <taxon>Streptophyta</taxon>
        <taxon>Embryophyta</taxon>
        <taxon>Tracheophyta</taxon>
        <taxon>Spermatophyta</taxon>
        <taxon>Magnoliopsida</taxon>
        <taxon>eudicotyledons</taxon>
        <taxon>Gunneridae</taxon>
        <taxon>Pentapetalae</taxon>
        <taxon>asterids</taxon>
        <taxon>campanulids</taxon>
        <taxon>Asterales</taxon>
        <taxon>Asteraceae</taxon>
        <taxon>Asteroideae</taxon>
        <taxon>Anthemideae</taxon>
        <taxon>Anthemidinae</taxon>
        <taxon>Tanacetum</taxon>
    </lineage>
</organism>
<proteinExistence type="predicted"/>
<comment type="caution">
    <text evidence="2">The sequence shown here is derived from an EMBL/GenBank/DDBJ whole genome shotgun (WGS) entry which is preliminary data.</text>
</comment>
<evidence type="ECO:0000313" key="2">
    <source>
        <dbReference type="EMBL" id="GFC85856.1"/>
    </source>
</evidence>
<sequence>ERSNLLNFKRATFRPKPTLEAPSAKRARQGVPQAVHAASSQVPAAPSIATDVSVSAISTTTTDVSVAPTLSAESVAGTSPVVTVQIIPEATTTTSLAGGPYPSVAEDPITPTQVPPVTPDLAAVSAHADTKVYADESRPDENQTASEQVFAEHTVDVSTSIAFTSGVSHATPLSSRRRRKQIAKKRVTPIVDVANVDLIKFDSASESDGDPSPYAPYAG</sequence>
<feature type="non-terminal residue" evidence="2">
    <location>
        <position position="1"/>
    </location>
</feature>
<reference evidence="2" key="1">
    <citation type="journal article" date="2019" name="Sci. Rep.">
        <title>Draft genome of Tanacetum cinerariifolium, the natural source of mosquito coil.</title>
        <authorList>
            <person name="Yamashiro T."/>
            <person name="Shiraishi A."/>
            <person name="Satake H."/>
            <person name="Nakayama K."/>
        </authorList>
    </citation>
    <scope>NUCLEOTIDE SEQUENCE</scope>
</reference>
<dbReference type="AlphaFoldDB" id="A0A699RJI9"/>
<gene>
    <name evidence="2" type="ORF">Tci_857826</name>
</gene>
<feature type="region of interest" description="Disordered" evidence="1">
    <location>
        <begin position="1"/>
        <end position="46"/>
    </location>
</feature>
<dbReference type="EMBL" id="BKCJ011102167">
    <property type="protein sequence ID" value="GFC85856.1"/>
    <property type="molecule type" value="Genomic_DNA"/>
</dbReference>
<protein>
    <submittedName>
        <fullName evidence="2">Uncharacterized protein</fullName>
    </submittedName>
</protein>